<dbReference type="Pfam" id="PF07179">
    <property type="entry name" value="SseB"/>
    <property type="match status" value="1"/>
</dbReference>
<evidence type="ECO:0000313" key="2">
    <source>
        <dbReference type="EMBL" id="TWT97489.1"/>
    </source>
</evidence>
<gene>
    <name evidence="2" type="ORF">Pla100_26430</name>
</gene>
<dbReference type="RefSeq" id="WP_146578168.1">
    <property type="nucleotide sequence ID" value="NZ_SJPM01000004.1"/>
</dbReference>
<dbReference type="OrthoDB" id="275330at2"/>
<dbReference type="AlphaFoldDB" id="A0A5C6ACZ6"/>
<evidence type="ECO:0000313" key="3">
    <source>
        <dbReference type="Proteomes" id="UP000316213"/>
    </source>
</evidence>
<protein>
    <recommendedName>
        <fullName evidence="1">SseB protein N-terminal domain-containing protein</fullName>
    </recommendedName>
</protein>
<proteinExistence type="predicted"/>
<name>A0A5C6ACZ6_9BACT</name>
<comment type="caution">
    <text evidence="2">The sequence shown here is derived from an EMBL/GenBank/DDBJ whole genome shotgun (WGS) entry which is preliminary data.</text>
</comment>
<dbReference type="EMBL" id="SJPM01000004">
    <property type="protein sequence ID" value="TWT97489.1"/>
    <property type="molecule type" value="Genomic_DNA"/>
</dbReference>
<organism evidence="2 3">
    <name type="scientific">Neorhodopirellula pilleata</name>
    <dbReference type="NCBI Taxonomy" id="2714738"/>
    <lineage>
        <taxon>Bacteria</taxon>
        <taxon>Pseudomonadati</taxon>
        <taxon>Planctomycetota</taxon>
        <taxon>Planctomycetia</taxon>
        <taxon>Pirellulales</taxon>
        <taxon>Pirellulaceae</taxon>
        <taxon>Neorhodopirellula</taxon>
    </lineage>
</organism>
<feature type="domain" description="SseB protein N-terminal" evidence="1">
    <location>
        <begin position="14"/>
        <end position="125"/>
    </location>
</feature>
<sequence>MGVESEFNHRAFHDAVEQNDIAKLTRQIVGHQFLLIHLADESDQANNDEILGALTAEYQGMDYLVAFSNQEHASEFVERRTDLFDGESEVGGFWVDGQTMLDYLDDELGLLINPDSDQQRHLDNDWIGKILDELNLM</sequence>
<reference evidence="2 3" key="1">
    <citation type="submission" date="2019-02" db="EMBL/GenBank/DDBJ databases">
        <title>Deep-cultivation of Planctomycetes and their phenomic and genomic characterization uncovers novel biology.</title>
        <authorList>
            <person name="Wiegand S."/>
            <person name="Jogler M."/>
            <person name="Boedeker C."/>
            <person name="Pinto D."/>
            <person name="Vollmers J."/>
            <person name="Rivas-Marin E."/>
            <person name="Kohn T."/>
            <person name="Peeters S.H."/>
            <person name="Heuer A."/>
            <person name="Rast P."/>
            <person name="Oberbeckmann S."/>
            <person name="Bunk B."/>
            <person name="Jeske O."/>
            <person name="Meyerdierks A."/>
            <person name="Storesund J.E."/>
            <person name="Kallscheuer N."/>
            <person name="Luecker S."/>
            <person name="Lage O.M."/>
            <person name="Pohl T."/>
            <person name="Merkel B.J."/>
            <person name="Hornburger P."/>
            <person name="Mueller R.-W."/>
            <person name="Bruemmer F."/>
            <person name="Labrenz M."/>
            <person name="Spormann A.M."/>
            <person name="Op Den Camp H."/>
            <person name="Overmann J."/>
            <person name="Amann R."/>
            <person name="Jetten M.S.M."/>
            <person name="Mascher T."/>
            <person name="Medema M.H."/>
            <person name="Devos D.P."/>
            <person name="Kaster A.-K."/>
            <person name="Ovreas L."/>
            <person name="Rohde M."/>
            <person name="Galperin M.Y."/>
            <person name="Jogler C."/>
        </authorList>
    </citation>
    <scope>NUCLEOTIDE SEQUENCE [LARGE SCALE GENOMIC DNA]</scope>
    <source>
        <strain evidence="2 3">Pla100</strain>
    </source>
</reference>
<evidence type="ECO:0000259" key="1">
    <source>
        <dbReference type="Pfam" id="PF07179"/>
    </source>
</evidence>
<accession>A0A5C6ACZ6</accession>
<dbReference type="Proteomes" id="UP000316213">
    <property type="component" value="Unassembled WGS sequence"/>
</dbReference>
<dbReference type="InterPro" id="IPR009839">
    <property type="entry name" value="SseB_N"/>
</dbReference>
<keyword evidence="3" id="KW-1185">Reference proteome</keyword>